<proteinExistence type="predicted"/>
<protein>
    <submittedName>
        <fullName evidence="2">Uncharacterized protein</fullName>
    </submittedName>
</protein>
<sequence>MGINDSAGDKTNHRNKQTPLPYKTPHRPKNAKINKYTELHYTNYYG</sequence>
<gene>
    <name evidence="2" type="ORF">H1P_3640007</name>
</gene>
<organism evidence="2 3">
    <name type="scientific">Hyella patelloides LEGE 07179</name>
    <dbReference type="NCBI Taxonomy" id="945734"/>
    <lineage>
        <taxon>Bacteria</taxon>
        <taxon>Bacillati</taxon>
        <taxon>Cyanobacteriota</taxon>
        <taxon>Cyanophyceae</taxon>
        <taxon>Pleurocapsales</taxon>
        <taxon>Hyellaceae</taxon>
        <taxon>Hyella</taxon>
    </lineage>
</organism>
<evidence type="ECO:0000313" key="3">
    <source>
        <dbReference type="Proteomes" id="UP000320055"/>
    </source>
</evidence>
<keyword evidence="3" id="KW-1185">Reference proteome</keyword>
<reference evidence="2 3" key="1">
    <citation type="submission" date="2019-01" db="EMBL/GenBank/DDBJ databases">
        <authorList>
            <person name="Brito A."/>
        </authorList>
    </citation>
    <scope>NUCLEOTIDE SEQUENCE [LARGE SCALE GENOMIC DNA]</scope>
    <source>
        <strain evidence="2">1</strain>
    </source>
</reference>
<dbReference type="EMBL" id="CAACVJ010000295">
    <property type="protein sequence ID" value="VEP15734.1"/>
    <property type="molecule type" value="Genomic_DNA"/>
</dbReference>
<evidence type="ECO:0000256" key="1">
    <source>
        <dbReference type="SAM" id="MobiDB-lite"/>
    </source>
</evidence>
<dbReference type="AlphaFoldDB" id="A0A563VW96"/>
<evidence type="ECO:0000313" key="2">
    <source>
        <dbReference type="EMBL" id="VEP15734.1"/>
    </source>
</evidence>
<accession>A0A563VW96</accession>
<feature type="region of interest" description="Disordered" evidence="1">
    <location>
        <begin position="1"/>
        <end position="32"/>
    </location>
</feature>
<name>A0A563VW96_9CYAN</name>
<dbReference type="Proteomes" id="UP000320055">
    <property type="component" value="Unassembled WGS sequence"/>
</dbReference>